<organism evidence="1">
    <name type="scientific">viral metagenome</name>
    <dbReference type="NCBI Taxonomy" id="1070528"/>
    <lineage>
        <taxon>unclassified sequences</taxon>
        <taxon>metagenomes</taxon>
        <taxon>organismal metagenomes</taxon>
    </lineage>
</organism>
<reference evidence="1" key="1">
    <citation type="submission" date="2020-03" db="EMBL/GenBank/DDBJ databases">
        <title>The deep terrestrial virosphere.</title>
        <authorList>
            <person name="Holmfeldt K."/>
            <person name="Nilsson E."/>
            <person name="Simone D."/>
            <person name="Lopez-Fernandez M."/>
            <person name="Wu X."/>
            <person name="de Brujin I."/>
            <person name="Lundin D."/>
            <person name="Andersson A."/>
            <person name="Bertilsson S."/>
            <person name="Dopson M."/>
        </authorList>
    </citation>
    <scope>NUCLEOTIDE SEQUENCE</scope>
    <source>
        <strain evidence="1">MM415B02402</strain>
    </source>
</reference>
<dbReference type="AlphaFoldDB" id="A0A6M3L6M5"/>
<evidence type="ECO:0000313" key="1">
    <source>
        <dbReference type="EMBL" id="QJA90300.1"/>
    </source>
</evidence>
<sequence>MAGFQWAGDLTGAAPVIRTMQVAANCYVGQLLREDANAGGLVEPIAAAAAGPDTTSNIIGICTGVVTSPTWDSTYLGDLATYDTTQATLVANDPKGPALVEVTLLTPTSLIKGPVCKDTLGTAPERKACTTGSSDGLTFVVATIDTTVSNYSTAYCSKGANRGQYRKITTGATTTQTVLVPFTYAIATGDTFVIVNIREGFAHIDFGTQFQSIDSSPALTSYYYAYVHELNLDLAGKEYAVFSLGSSHLAIGR</sequence>
<name>A0A6M3L6M5_9ZZZZ</name>
<gene>
    <name evidence="1" type="ORF">MM415B02402_0002</name>
</gene>
<dbReference type="EMBL" id="MT142904">
    <property type="protein sequence ID" value="QJA90300.1"/>
    <property type="molecule type" value="Genomic_DNA"/>
</dbReference>
<accession>A0A6M3L6M5</accession>
<protein>
    <submittedName>
        <fullName evidence="1">Uncharacterized protein</fullName>
    </submittedName>
</protein>
<proteinExistence type="predicted"/>